<evidence type="ECO:0000313" key="1">
    <source>
        <dbReference type="EMBL" id="SBR34803.1"/>
    </source>
</evidence>
<name>A0A1A8KRD9_NOTKU</name>
<organism evidence="1">
    <name type="scientific">Nothobranchius kuhntae</name>
    <name type="common">Beira killifish</name>
    <dbReference type="NCBI Taxonomy" id="321403"/>
    <lineage>
        <taxon>Eukaryota</taxon>
        <taxon>Metazoa</taxon>
        <taxon>Chordata</taxon>
        <taxon>Craniata</taxon>
        <taxon>Vertebrata</taxon>
        <taxon>Euteleostomi</taxon>
        <taxon>Actinopterygii</taxon>
        <taxon>Neopterygii</taxon>
        <taxon>Teleostei</taxon>
        <taxon>Neoteleostei</taxon>
        <taxon>Acanthomorphata</taxon>
        <taxon>Ovalentaria</taxon>
        <taxon>Atherinomorphae</taxon>
        <taxon>Cyprinodontiformes</taxon>
        <taxon>Nothobranchiidae</taxon>
        <taxon>Nothobranchius</taxon>
    </lineage>
</organism>
<protein>
    <submittedName>
        <fullName evidence="1">Uncharacterized protein</fullName>
    </submittedName>
</protein>
<dbReference type="AlphaFoldDB" id="A0A1A8KRD9"/>
<feature type="non-terminal residue" evidence="1">
    <location>
        <position position="1"/>
    </location>
</feature>
<gene>
    <name evidence="1" type="primary">Nfu_g_1_002932</name>
</gene>
<reference evidence="1" key="1">
    <citation type="submission" date="2016-05" db="EMBL/GenBank/DDBJ databases">
        <authorList>
            <person name="Lavstsen T."/>
            <person name="Jespersen J.S."/>
        </authorList>
    </citation>
    <scope>NUCLEOTIDE SEQUENCE</scope>
    <source>
        <tissue evidence="1">Brain</tissue>
    </source>
</reference>
<sequence>SMHDFIRLITLTLKQNTLQVQLKHFTNINQKYLPTTGVFRVKFMSRACCAVPV</sequence>
<feature type="non-terminal residue" evidence="1">
    <location>
        <position position="53"/>
    </location>
</feature>
<reference evidence="1" key="2">
    <citation type="submission" date="2016-06" db="EMBL/GenBank/DDBJ databases">
        <title>The genome of a short-lived fish provides insights into sex chromosome evolution and the genetic control of aging.</title>
        <authorList>
            <person name="Reichwald K."/>
            <person name="Felder M."/>
            <person name="Petzold A."/>
            <person name="Koch P."/>
            <person name="Groth M."/>
            <person name="Platzer M."/>
        </authorList>
    </citation>
    <scope>NUCLEOTIDE SEQUENCE</scope>
    <source>
        <tissue evidence="1">Brain</tissue>
    </source>
</reference>
<proteinExistence type="predicted"/>
<dbReference type="EMBL" id="HAEE01014753">
    <property type="protein sequence ID" value="SBR34803.1"/>
    <property type="molecule type" value="Transcribed_RNA"/>
</dbReference>
<accession>A0A1A8KRD9</accession>